<dbReference type="Proteomes" id="UP001152798">
    <property type="component" value="Chromosome 6"/>
</dbReference>
<dbReference type="InterPro" id="IPR036728">
    <property type="entry name" value="PBP_GOBP_sf"/>
</dbReference>
<name>A0A9P0HP13_NEZVI</name>
<protein>
    <submittedName>
        <fullName evidence="1">Uncharacterized protein</fullName>
    </submittedName>
</protein>
<evidence type="ECO:0000313" key="2">
    <source>
        <dbReference type="Proteomes" id="UP001152798"/>
    </source>
</evidence>
<organism evidence="1 2">
    <name type="scientific">Nezara viridula</name>
    <name type="common">Southern green stink bug</name>
    <name type="synonym">Cimex viridulus</name>
    <dbReference type="NCBI Taxonomy" id="85310"/>
    <lineage>
        <taxon>Eukaryota</taxon>
        <taxon>Metazoa</taxon>
        <taxon>Ecdysozoa</taxon>
        <taxon>Arthropoda</taxon>
        <taxon>Hexapoda</taxon>
        <taxon>Insecta</taxon>
        <taxon>Pterygota</taxon>
        <taxon>Neoptera</taxon>
        <taxon>Paraneoptera</taxon>
        <taxon>Hemiptera</taxon>
        <taxon>Heteroptera</taxon>
        <taxon>Panheteroptera</taxon>
        <taxon>Pentatomomorpha</taxon>
        <taxon>Pentatomoidea</taxon>
        <taxon>Pentatomidae</taxon>
        <taxon>Pentatominae</taxon>
        <taxon>Nezara</taxon>
    </lineage>
</organism>
<gene>
    <name evidence="1" type="ORF">NEZAVI_LOCUS14276</name>
</gene>
<dbReference type="CDD" id="cd23992">
    <property type="entry name" value="PBP_GOBP"/>
    <property type="match status" value="1"/>
</dbReference>
<dbReference type="GO" id="GO:0005549">
    <property type="term" value="F:odorant binding"/>
    <property type="evidence" value="ECO:0007669"/>
    <property type="project" value="InterPro"/>
</dbReference>
<dbReference type="EMBL" id="OV725082">
    <property type="protein sequence ID" value="CAH1406303.1"/>
    <property type="molecule type" value="Genomic_DNA"/>
</dbReference>
<dbReference type="InterPro" id="IPR006170">
    <property type="entry name" value="PBP/GOBP"/>
</dbReference>
<evidence type="ECO:0000313" key="1">
    <source>
        <dbReference type="EMBL" id="CAH1406303.1"/>
    </source>
</evidence>
<proteinExistence type="predicted"/>
<dbReference type="AlphaFoldDB" id="A0A9P0HP13"/>
<accession>A0A9P0HP13</accession>
<dbReference type="SUPFAM" id="SSF47565">
    <property type="entry name" value="Insect pheromone/odorant-binding proteins"/>
    <property type="match status" value="1"/>
</dbReference>
<dbReference type="Pfam" id="PF01395">
    <property type="entry name" value="PBP_GOBP"/>
    <property type="match status" value="1"/>
</dbReference>
<dbReference type="Gene3D" id="1.10.238.20">
    <property type="entry name" value="Pheromone/general odorant binding protein domain"/>
    <property type="match status" value="1"/>
</dbReference>
<sequence length="214" mass="24961">MINSMLSIPIIITLYGLFWNSFVGGGSRGVWNPTEVKEESLDNLEKTFLARIPIGYYKKCATVTTIEELKLLDLLEDNKNENNSDHKCFLKCLLDETGVLNRKNVDCKAFNEILNHKKMTLDEKLKSEYLCEHCKEKYFKNKKINNYEISKMSQNGTSDCELAYEFIKCGNHFNEQKRTRRRSGSRNKTFQLKARHCSFDFASIIYPNILKLRC</sequence>
<keyword evidence="2" id="KW-1185">Reference proteome</keyword>
<reference evidence="1" key="1">
    <citation type="submission" date="2022-01" db="EMBL/GenBank/DDBJ databases">
        <authorList>
            <person name="King R."/>
        </authorList>
    </citation>
    <scope>NUCLEOTIDE SEQUENCE</scope>
</reference>